<name>A0AAX6MFK2_9PEZI</name>
<organism evidence="2 3">
    <name type="scientific">Daldinia eschscholtzii</name>
    <dbReference type="NCBI Taxonomy" id="292717"/>
    <lineage>
        <taxon>Eukaryota</taxon>
        <taxon>Fungi</taxon>
        <taxon>Dikarya</taxon>
        <taxon>Ascomycota</taxon>
        <taxon>Pezizomycotina</taxon>
        <taxon>Sordariomycetes</taxon>
        <taxon>Xylariomycetidae</taxon>
        <taxon>Xylariales</taxon>
        <taxon>Hypoxylaceae</taxon>
        <taxon>Daldinia</taxon>
    </lineage>
</organism>
<sequence>MARTNKPSRGPSKPVVPQTKRPLNGLFVLAFAGLSAISTWFMRVETVAKGVPINFNTVLETGHFDNGTPVETNYTGIKAIDEIAKFLVIAFLEGTAGWDAGVYTQQLYFLLQWFAIVSVWSIESNRRRNAWKAVSLDDAYYFQGRELSAGSAVSLLPIVVIGYLIPTVVMYYPWGDVKMAQYITAFWQPTPAFVSILISVFSFLVPSSSPTAVAKNGDIKHLKRVYLIVGLVTTVAHVGTLYTCLTSDDPRLSLGYVFLPNRTTWKDSMGLGLHYIFQVDFFGAFSSSLLWCWLVIYDVLRILGKPTAADLIKTVLGIAFVTMVAGPGTAIVAVWNWREDRLVMIENGVKGTWEKSKVA</sequence>
<dbReference type="EMBL" id="JBANMG010000007">
    <property type="protein sequence ID" value="KAK6951197.1"/>
    <property type="molecule type" value="Genomic_DNA"/>
</dbReference>
<feature type="transmembrane region" description="Helical" evidence="1">
    <location>
        <begin position="186"/>
        <end position="205"/>
    </location>
</feature>
<protein>
    <submittedName>
        <fullName evidence="2">Uncharacterized protein</fullName>
    </submittedName>
</protein>
<feature type="transmembrane region" description="Helical" evidence="1">
    <location>
        <begin position="311"/>
        <end position="335"/>
    </location>
</feature>
<accession>A0AAX6MFK2</accession>
<proteinExistence type="predicted"/>
<dbReference type="Proteomes" id="UP001369815">
    <property type="component" value="Unassembled WGS sequence"/>
</dbReference>
<comment type="caution">
    <text evidence="2">The sequence shown here is derived from an EMBL/GenBank/DDBJ whole genome shotgun (WGS) entry which is preliminary data.</text>
</comment>
<keyword evidence="1" id="KW-1133">Transmembrane helix</keyword>
<keyword evidence="1" id="KW-0812">Transmembrane</keyword>
<feature type="transmembrane region" description="Helical" evidence="1">
    <location>
        <begin position="225"/>
        <end position="243"/>
    </location>
</feature>
<dbReference type="AlphaFoldDB" id="A0AAX6MFK2"/>
<feature type="transmembrane region" description="Helical" evidence="1">
    <location>
        <begin position="106"/>
        <end position="122"/>
    </location>
</feature>
<reference evidence="2 3" key="1">
    <citation type="journal article" date="2024" name="Front Chem Biol">
        <title>Unveiling the potential of Daldinia eschscholtzii MFLUCC 19-0629 through bioactivity and bioinformatics studies for enhanced sustainable agriculture production.</title>
        <authorList>
            <person name="Brooks S."/>
            <person name="Weaver J.A."/>
            <person name="Klomchit A."/>
            <person name="Alharthi S.A."/>
            <person name="Onlamun T."/>
            <person name="Nurani R."/>
            <person name="Vong T.K."/>
            <person name="Alberti F."/>
            <person name="Greco C."/>
        </authorList>
    </citation>
    <scope>NUCLEOTIDE SEQUENCE [LARGE SCALE GENOMIC DNA]</scope>
    <source>
        <strain evidence="2">MFLUCC 19-0629</strain>
    </source>
</reference>
<keyword evidence="3" id="KW-1185">Reference proteome</keyword>
<keyword evidence="1" id="KW-0472">Membrane</keyword>
<gene>
    <name evidence="2" type="ORF">Daesc_007728</name>
</gene>
<feature type="transmembrane region" description="Helical" evidence="1">
    <location>
        <begin position="275"/>
        <end position="299"/>
    </location>
</feature>
<feature type="transmembrane region" description="Helical" evidence="1">
    <location>
        <begin position="21"/>
        <end position="42"/>
    </location>
</feature>
<evidence type="ECO:0000256" key="1">
    <source>
        <dbReference type="SAM" id="Phobius"/>
    </source>
</evidence>
<feature type="transmembrane region" description="Helical" evidence="1">
    <location>
        <begin position="152"/>
        <end position="174"/>
    </location>
</feature>
<evidence type="ECO:0000313" key="3">
    <source>
        <dbReference type="Proteomes" id="UP001369815"/>
    </source>
</evidence>
<evidence type="ECO:0000313" key="2">
    <source>
        <dbReference type="EMBL" id="KAK6951197.1"/>
    </source>
</evidence>